<dbReference type="Proteomes" id="UP000218811">
    <property type="component" value="Unassembled WGS sequence"/>
</dbReference>
<feature type="compositionally biased region" description="Basic and acidic residues" evidence="2">
    <location>
        <begin position="132"/>
        <end position="174"/>
    </location>
</feature>
<dbReference type="InterPro" id="IPR030385">
    <property type="entry name" value="G_IRG_dom"/>
</dbReference>
<sequence>MGAAESAIAAEAAAVAQAAAAAEAVAAANMAITADVFAAKMVFAAEAAIVAAASGGLVVAGGVTLTGIAAWGLYHMLRSRRLRPNEVMKAIELRIRIREGRTHLKAGEEEHAWQRAGEQSESQGGAQRSTARKQEAVCKRRADAKSKEERDRGDRDRARTGRERDHIDRERNTADGEGQQAGQERRGAYRALRDKRIADGNVIAELEGQNRKSQVSIEPVRLPTREEFEETRRKLGYQEHLIHFAIAGCSGSGKSTLINALRGLRARDSGAARVDTNETTMAIARYPDPDPDTPIAWYDIPGAGTLNIPGEDYFVAQGLFAFDAIIVLYDDRFTEVDVAILENAALFTIPTYIVRSKSKFHIDNTARDDPDESDEEEGDLSAFAKARNKYIEKSRRNVEENLQKAGLTNQRIYLIDAAECLVHLVKVYRQTFKENDGRSAQKERKKARKAAEPIDELVLIHDLLIKTVERRRAEPGWPEPCWQWSKQEGRDLVAGDDAKDIISIMIDCGTSILDSNLEQLSKVVERAEDSSKASSAMSMRIPGYYEARATAFNVATAQEEPRIDAELAGDASHQQGTPPSAPLLGVASETNPSDQWEVLDGM</sequence>
<feature type="region of interest" description="Disordered" evidence="2">
    <location>
        <begin position="564"/>
        <end position="602"/>
    </location>
</feature>
<dbReference type="EMBL" id="KB467942">
    <property type="protein sequence ID" value="PCH37670.1"/>
    <property type="molecule type" value="Genomic_DNA"/>
</dbReference>
<keyword evidence="3" id="KW-0812">Transmembrane</keyword>
<gene>
    <name evidence="5" type="ORF">WOLCODRAFT_95611</name>
</gene>
<evidence type="ECO:0000313" key="6">
    <source>
        <dbReference type="Proteomes" id="UP000218811"/>
    </source>
</evidence>
<dbReference type="InterPro" id="IPR027417">
    <property type="entry name" value="P-loop_NTPase"/>
</dbReference>
<keyword evidence="6" id="KW-1185">Reference proteome</keyword>
<dbReference type="InterPro" id="IPR007743">
    <property type="entry name" value="Immunity-related_GTPase-like"/>
</dbReference>
<feature type="region of interest" description="Disordered" evidence="2">
    <location>
        <begin position="106"/>
        <end position="188"/>
    </location>
</feature>
<dbReference type="SUPFAM" id="SSF52540">
    <property type="entry name" value="P-loop containing nucleoside triphosphate hydrolases"/>
    <property type="match status" value="1"/>
</dbReference>
<reference evidence="5 6" key="1">
    <citation type="journal article" date="2012" name="Science">
        <title>The Paleozoic origin of enzymatic lignin decomposition reconstructed from 31 fungal genomes.</title>
        <authorList>
            <person name="Floudas D."/>
            <person name="Binder M."/>
            <person name="Riley R."/>
            <person name="Barry K."/>
            <person name="Blanchette R.A."/>
            <person name="Henrissat B."/>
            <person name="Martinez A.T."/>
            <person name="Otillar R."/>
            <person name="Spatafora J.W."/>
            <person name="Yadav J.S."/>
            <person name="Aerts A."/>
            <person name="Benoit I."/>
            <person name="Boyd A."/>
            <person name="Carlson A."/>
            <person name="Copeland A."/>
            <person name="Coutinho P.M."/>
            <person name="de Vries R.P."/>
            <person name="Ferreira P."/>
            <person name="Findley K."/>
            <person name="Foster B."/>
            <person name="Gaskell J."/>
            <person name="Glotzer D."/>
            <person name="Gorecki P."/>
            <person name="Heitman J."/>
            <person name="Hesse C."/>
            <person name="Hori C."/>
            <person name="Igarashi K."/>
            <person name="Jurgens J.A."/>
            <person name="Kallen N."/>
            <person name="Kersten P."/>
            <person name="Kohler A."/>
            <person name="Kuees U."/>
            <person name="Kumar T.K.A."/>
            <person name="Kuo A."/>
            <person name="LaButti K."/>
            <person name="Larrondo L.F."/>
            <person name="Lindquist E."/>
            <person name="Ling A."/>
            <person name="Lombard V."/>
            <person name="Lucas S."/>
            <person name="Lundell T."/>
            <person name="Martin R."/>
            <person name="McLaughlin D.J."/>
            <person name="Morgenstern I."/>
            <person name="Morin E."/>
            <person name="Murat C."/>
            <person name="Nagy L.G."/>
            <person name="Nolan M."/>
            <person name="Ohm R.A."/>
            <person name="Patyshakuliyeva A."/>
            <person name="Rokas A."/>
            <person name="Ruiz-Duenas F.J."/>
            <person name="Sabat G."/>
            <person name="Salamov A."/>
            <person name="Samejima M."/>
            <person name="Schmutz J."/>
            <person name="Slot J.C."/>
            <person name="St John F."/>
            <person name="Stenlid J."/>
            <person name="Sun H."/>
            <person name="Sun S."/>
            <person name="Syed K."/>
            <person name="Tsang A."/>
            <person name="Wiebenga A."/>
            <person name="Young D."/>
            <person name="Pisabarro A."/>
            <person name="Eastwood D.C."/>
            <person name="Martin F."/>
            <person name="Cullen D."/>
            <person name="Grigoriev I.V."/>
            <person name="Hibbett D.S."/>
        </authorList>
    </citation>
    <scope>NUCLEOTIDE SEQUENCE [LARGE SCALE GENOMIC DNA]</scope>
    <source>
        <strain evidence="5 6">MD-104</strain>
    </source>
</reference>
<name>A0A2H3J607_WOLCO</name>
<protein>
    <recommendedName>
        <fullName evidence="4">IRG-type G domain-containing protein</fullName>
    </recommendedName>
</protein>
<dbReference type="GO" id="GO:0005525">
    <property type="term" value="F:GTP binding"/>
    <property type="evidence" value="ECO:0007669"/>
    <property type="project" value="InterPro"/>
</dbReference>
<dbReference type="PANTHER" id="PTHR14143">
    <property type="entry name" value="INTERFERON-INDUCIBLE GTPASE FAMILY MEMBER"/>
    <property type="match status" value="1"/>
</dbReference>
<feature type="domain" description="IRG-type G" evidence="4">
    <location>
        <begin position="240"/>
        <end position="435"/>
    </location>
</feature>
<keyword evidence="3" id="KW-0472">Membrane</keyword>
<dbReference type="GO" id="GO:0016020">
    <property type="term" value="C:membrane"/>
    <property type="evidence" value="ECO:0007669"/>
    <property type="project" value="InterPro"/>
</dbReference>
<dbReference type="AlphaFoldDB" id="A0A2H3J607"/>
<dbReference type="Pfam" id="PF05049">
    <property type="entry name" value="IIGP"/>
    <property type="match status" value="1"/>
</dbReference>
<proteinExistence type="inferred from homology"/>
<dbReference type="Gene3D" id="3.40.50.300">
    <property type="entry name" value="P-loop containing nucleotide triphosphate hydrolases"/>
    <property type="match status" value="1"/>
</dbReference>
<evidence type="ECO:0000313" key="5">
    <source>
        <dbReference type="EMBL" id="PCH37670.1"/>
    </source>
</evidence>
<dbReference type="PANTHER" id="PTHR14143:SF1">
    <property type="entry name" value="IRG-TYPE G DOMAIN-CONTAINING PROTEIN"/>
    <property type="match status" value="1"/>
</dbReference>
<keyword evidence="3" id="KW-1133">Transmembrane helix</keyword>
<dbReference type="STRING" id="742152.A0A2H3J607"/>
<accession>A0A2H3J607</accession>
<evidence type="ECO:0000256" key="3">
    <source>
        <dbReference type="SAM" id="Phobius"/>
    </source>
</evidence>
<feature type="transmembrane region" description="Helical" evidence="3">
    <location>
        <begin position="48"/>
        <end position="74"/>
    </location>
</feature>
<feature type="compositionally biased region" description="Polar residues" evidence="2">
    <location>
        <begin position="117"/>
        <end position="129"/>
    </location>
</feature>
<evidence type="ECO:0000259" key="4">
    <source>
        <dbReference type="PROSITE" id="PS51716"/>
    </source>
</evidence>
<evidence type="ECO:0000256" key="2">
    <source>
        <dbReference type="SAM" id="MobiDB-lite"/>
    </source>
</evidence>
<evidence type="ECO:0000256" key="1">
    <source>
        <dbReference type="ARBA" id="ARBA00005429"/>
    </source>
</evidence>
<dbReference type="PROSITE" id="PS51716">
    <property type="entry name" value="G_IRG"/>
    <property type="match status" value="1"/>
</dbReference>
<organism evidence="5 6">
    <name type="scientific">Wolfiporia cocos (strain MD-104)</name>
    <name type="common">Brown rot fungus</name>
    <dbReference type="NCBI Taxonomy" id="742152"/>
    <lineage>
        <taxon>Eukaryota</taxon>
        <taxon>Fungi</taxon>
        <taxon>Dikarya</taxon>
        <taxon>Basidiomycota</taxon>
        <taxon>Agaricomycotina</taxon>
        <taxon>Agaricomycetes</taxon>
        <taxon>Polyporales</taxon>
        <taxon>Phaeolaceae</taxon>
        <taxon>Wolfiporia</taxon>
    </lineage>
</organism>
<dbReference type="OrthoDB" id="422720at2759"/>
<comment type="similarity">
    <text evidence="1">Belongs to the TRAFAC class dynamin-like GTPase superfamily. IRG family.</text>
</comment>